<dbReference type="Pfam" id="PF00348">
    <property type="entry name" value="polyprenyl_synt"/>
    <property type="match status" value="1"/>
</dbReference>
<evidence type="ECO:0000256" key="2">
    <source>
        <dbReference type="ARBA" id="ARBA00006706"/>
    </source>
</evidence>
<dbReference type="InterPro" id="IPR033749">
    <property type="entry name" value="Polyprenyl_synt_CS"/>
</dbReference>
<dbReference type="Gene3D" id="1.10.600.10">
    <property type="entry name" value="Farnesyl Diphosphate Synthase"/>
    <property type="match status" value="1"/>
</dbReference>
<evidence type="ECO:0000256" key="4">
    <source>
        <dbReference type="ARBA" id="ARBA00022723"/>
    </source>
</evidence>
<name>A0A086ZPA9_9BIFI</name>
<dbReference type="EMBL" id="JGYQ01000007">
    <property type="protein sequence ID" value="KFI48359.1"/>
    <property type="molecule type" value="Genomic_DNA"/>
</dbReference>
<comment type="caution">
    <text evidence="7">The sequence shown here is derived from an EMBL/GenBank/DDBJ whole genome shotgun (WGS) entry which is preliminary data.</text>
</comment>
<dbReference type="Proteomes" id="UP000029093">
    <property type="component" value="Unassembled WGS sequence"/>
</dbReference>
<keyword evidence="8" id="KW-1185">Reference proteome</keyword>
<evidence type="ECO:0000256" key="6">
    <source>
        <dbReference type="RuleBase" id="RU004466"/>
    </source>
</evidence>
<keyword evidence="3 6" id="KW-0808">Transferase</keyword>
<comment type="similarity">
    <text evidence="2 6">Belongs to the FPP/GGPP synthase family.</text>
</comment>
<dbReference type="InterPro" id="IPR008949">
    <property type="entry name" value="Isoprenoid_synthase_dom_sf"/>
</dbReference>
<evidence type="ECO:0000256" key="1">
    <source>
        <dbReference type="ARBA" id="ARBA00001946"/>
    </source>
</evidence>
<organism evidence="7 8">
    <name type="scientific">Bifidobacterium boum</name>
    <dbReference type="NCBI Taxonomy" id="78343"/>
    <lineage>
        <taxon>Bacteria</taxon>
        <taxon>Bacillati</taxon>
        <taxon>Actinomycetota</taxon>
        <taxon>Actinomycetes</taxon>
        <taxon>Bifidobacteriales</taxon>
        <taxon>Bifidobacteriaceae</taxon>
        <taxon>Bifidobacterium</taxon>
    </lineage>
</organism>
<reference evidence="7 8" key="1">
    <citation type="submission" date="2014-03" db="EMBL/GenBank/DDBJ databases">
        <title>Genomics of Bifidobacteria.</title>
        <authorList>
            <person name="Ventura M."/>
            <person name="Milani C."/>
            <person name="Lugli G.A."/>
        </authorList>
    </citation>
    <scope>NUCLEOTIDE SEQUENCE [LARGE SCALE GENOMIC DNA]</scope>
    <source>
        <strain evidence="7 8">LMG 10736</strain>
    </source>
</reference>
<dbReference type="SUPFAM" id="SSF48576">
    <property type="entry name" value="Terpenoid synthases"/>
    <property type="match status" value="1"/>
</dbReference>
<protein>
    <submittedName>
        <fullName evidence="7">Polyprenyl synthetase</fullName>
        <ecNumber evidence="7">2.5.1.29</ecNumber>
    </submittedName>
</protein>
<sequence length="364" mass="39078">MDTLIGMSTPSDLERVESRIIELVRNHLSVPATDIAESCRPVLHEVVEQAVTSSEGGKRLRARLAIAAFDAIRPHAGPETRDAMVDLACAIEVFQTAALVHDDIIDESDLRRGKPSAHRALAEATHSTAIGRGLGLMLGDILATMSIAIAEHAASCLHHPHALDSAFLHMQRDVSVGQVLDLAVELNPLDNPTQLADASLNVFRWKTASYTTMAPLQLGLTAAGIAPDRAAELAERIGRPVGVAFQLADDLLDVIGYTKATGKPVGGDIKEGKRSVLLADALTLSDAPARDELIAMYEAPQRDAQDVRRGIEIFTGCGAVDRSRERISALWNEARTAIASSGLDHDAQQTLIRACRMFIPDSCL</sequence>
<keyword evidence="5" id="KW-0460">Magnesium</keyword>
<dbReference type="GO" id="GO:0008299">
    <property type="term" value="P:isoprenoid biosynthetic process"/>
    <property type="evidence" value="ECO:0007669"/>
    <property type="project" value="InterPro"/>
</dbReference>
<dbReference type="GO" id="GO:0046872">
    <property type="term" value="F:metal ion binding"/>
    <property type="evidence" value="ECO:0007669"/>
    <property type="project" value="UniProtKB-KW"/>
</dbReference>
<comment type="cofactor">
    <cofactor evidence="1">
        <name>Mg(2+)</name>
        <dbReference type="ChEBI" id="CHEBI:18420"/>
    </cofactor>
</comment>
<evidence type="ECO:0000256" key="5">
    <source>
        <dbReference type="ARBA" id="ARBA00022842"/>
    </source>
</evidence>
<dbReference type="InterPro" id="IPR000092">
    <property type="entry name" value="Polyprenyl_synt"/>
</dbReference>
<accession>A0A086ZPA9</accession>
<dbReference type="PANTHER" id="PTHR12001:SF85">
    <property type="entry name" value="SHORT CHAIN ISOPRENYL DIPHOSPHATE SYNTHASE"/>
    <property type="match status" value="1"/>
</dbReference>
<dbReference type="GO" id="GO:0004311">
    <property type="term" value="F:geranylgeranyl diphosphate synthase activity"/>
    <property type="evidence" value="ECO:0007669"/>
    <property type="project" value="UniProtKB-EC"/>
</dbReference>
<dbReference type="PROSITE" id="PS00723">
    <property type="entry name" value="POLYPRENYL_SYNTHASE_1"/>
    <property type="match status" value="1"/>
</dbReference>
<keyword evidence="4" id="KW-0479">Metal-binding</keyword>
<proteinExistence type="inferred from homology"/>
<gene>
    <name evidence="7" type="ORF">BBOU_0489</name>
</gene>
<evidence type="ECO:0000313" key="7">
    <source>
        <dbReference type="EMBL" id="KFI48359.1"/>
    </source>
</evidence>
<dbReference type="PROSITE" id="PS00444">
    <property type="entry name" value="POLYPRENYL_SYNTHASE_2"/>
    <property type="match status" value="1"/>
</dbReference>
<evidence type="ECO:0000313" key="8">
    <source>
        <dbReference type="Proteomes" id="UP000029093"/>
    </source>
</evidence>
<dbReference type="EC" id="2.5.1.29" evidence="7"/>
<dbReference type="AlphaFoldDB" id="A0A086ZPA9"/>
<dbReference type="PANTHER" id="PTHR12001">
    <property type="entry name" value="GERANYLGERANYL PYROPHOSPHATE SYNTHASE"/>
    <property type="match status" value="1"/>
</dbReference>
<dbReference type="CDD" id="cd00685">
    <property type="entry name" value="Trans_IPPS_HT"/>
    <property type="match status" value="1"/>
</dbReference>
<evidence type="ECO:0000256" key="3">
    <source>
        <dbReference type="ARBA" id="ARBA00022679"/>
    </source>
</evidence>
<dbReference type="SFLD" id="SFLDS00005">
    <property type="entry name" value="Isoprenoid_Synthase_Type_I"/>
    <property type="match status" value="1"/>
</dbReference>